<dbReference type="FunFam" id="3.90.1170.40:FF:000003">
    <property type="entry name" value="Molybdopterin converting factor subunit 2"/>
    <property type="match status" value="1"/>
</dbReference>
<dbReference type="SUPFAM" id="SSF54285">
    <property type="entry name" value="MoaD/ThiS"/>
    <property type="match status" value="1"/>
</dbReference>
<keyword evidence="5" id="KW-0808">Transferase</keyword>
<dbReference type="GO" id="GO:0030366">
    <property type="term" value="F:molybdopterin synthase activity"/>
    <property type="evidence" value="ECO:0007669"/>
    <property type="project" value="UniProtKB-EC"/>
</dbReference>
<evidence type="ECO:0000256" key="11">
    <source>
        <dbReference type="ARBA" id="ARBA00032474"/>
    </source>
</evidence>
<dbReference type="SUPFAM" id="SSF54690">
    <property type="entry name" value="Molybdopterin synthase subunit MoaE"/>
    <property type="match status" value="1"/>
</dbReference>
<comment type="catalytic activity">
    <reaction evidence="12">
        <text>2 [molybdopterin-synthase sulfur-carrier protein]-C-terminal-Gly-aminoethanethioate + cyclic pyranopterin phosphate + H2O = molybdopterin + 2 [molybdopterin-synthase sulfur-carrier protein]-C-terminal Gly-Gly + 2 H(+)</text>
        <dbReference type="Rhea" id="RHEA:26333"/>
        <dbReference type="Rhea" id="RHEA-COMP:12202"/>
        <dbReference type="Rhea" id="RHEA-COMP:19907"/>
        <dbReference type="ChEBI" id="CHEBI:15377"/>
        <dbReference type="ChEBI" id="CHEBI:15378"/>
        <dbReference type="ChEBI" id="CHEBI:58698"/>
        <dbReference type="ChEBI" id="CHEBI:59648"/>
        <dbReference type="ChEBI" id="CHEBI:90778"/>
        <dbReference type="ChEBI" id="CHEBI:232372"/>
        <dbReference type="EC" id="2.8.1.12"/>
    </reaction>
</comment>
<dbReference type="GO" id="GO:0006777">
    <property type="term" value="P:Mo-molybdopterin cofactor biosynthetic process"/>
    <property type="evidence" value="ECO:0007669"/>
    <property type="project" value="UniProtKB-KW"/>
</dbReference>
<dbReference type="InterPro" id="IPR003749">
    <property type="entry name" value="ThiS/MoaD-like"/>
</dbReference>
<evidence type="ECO:0000256" key="1">
    <source>
        <dbReference type="ARBA" id="ARBA00005046"/>
    </source>
</evidence>
<accession>A0A841STB9</accession>
<evidence type="ECO:0000256" key="3">
    <source>
        <dbReference type="ARBA" id="ARBA00011950"/>
    </source>
</evidence>
<comment type="caution">
    <text evidence="14">The sequence shown here is derived from an EMBL/GenBank/DDBJ whole genome shotgun (WGS) entry which is preliminary data.</text>
</comment>
<dbReference type="CDD" id="cd00754">
    <property type="entry name" value="Ubl_MoaD"/>
    <property type="match status" value="1"/>
</dbReference>
<evidence type="ECO:0000256" key="4">
    <source>
        <dbReference type="ARBA" id="ARBA00013858"/>
    </source>
</evidence>
<dbReference type="AlphaFoldDB" id="A0A841STB9"/>
<organism evidence="14 15">
    <name type="scientific">Cohnella thailandensis</name>
    <dbReference type="NCBI Taxonomy" id="557557"/>
    <lineage>
        <taxon>Bacteria</taxon>
        <taxon>Bacillati</taxon>
        <taxon>Bacillota</taxon>
        <taxon>Bacilli</taxon>
        <taxon>Bacillales</taxon>
        <taxon>Paenibacillaceae</taxon>
        <taxon>Cohnella</taxon>
    </lineage>
</organism>
<evidence type="ECO:0000256" key="5">
    <source>
        <dbReference type="ARBA" id="ARBA00022679"/>
    </source>
</evidence>
<evidence type="ECO:0000313" key="15">
    <source>
        <dbReference type="Proteomes" id="UP000535838"/>
    </source>
</evidence>
<comment type="subunit">
    <text evidence="7">Heterotetramer of 2 MoaD subunits and 2 MoaE subunits. Also stable as homodimer. The enzyme changes between these two forms during catalysis.</text>
</comment>
<dbReference type="InterPro" id="IPR016155">
    <property type="entry name" value="Mopterin_synth/thiamin_S_b"/>
</dbReference>
<evidence type="ECO:0000256" key="13">
    <source>
        <dbReference type="SAM" id="MobiDB-lite"/>
    </source>
</evidence>
<dbReference type="PANTHER" id="PTHR23404">
    <property type="entry name" value="MOLYBDOPTERIN SYNTHASE RELATED"/>
    <property type="match status" value="1"/>
</dbReference>
<dbReference type="CDD" id="cd00756">
    <property type="entry name" value="MoaE"/>
    <property type="match status" value="1"/>
</dbReference>
<keyword evidence="6" id="KW-0501">Molybdenum cofactor biosynthesis</keyword>
<dbReference type="InterPro" id="IPR003448">
    <property type="entry name" value="Mopterin_biosynth_MoaE"/>
</dbReference>
<dbReference type="Gene3D" id="3.10.20.30">
    <property type="match status" value="1"/>
</dbReference>
<evidence type="ECO:0000256" key="9">
    <source>
        <dbReference type="ARBA" id="ARBA00030407"/>
    </source>
</evidence>
<dbReference type="RefSeq" id="WP_185119050.1">
    <property type="nucleotide sequence ID" value="NZ_JACJVQ010000005.1"/>
</dbReference>
<dbReference type="EC" id="2.8.1.12" evidence="3"/>
<name>A0A841STB9_9BACL</name>
<evidence type="ECO:0000256" key="2">
    <source>
        <dbReference type="ARBA" id="ARBA00005426"/>
    </source>
</evidence>
<dbReference type="Pfam" id="PF02391">
    <property type="entry name" value="MoaE"/>
    <property type="match status" value="1"/>
</dbReference>
<dbReference type="InterPro" id="IPR012675">
    <property type="entry name" value="Beta-grasp_dom_sf"/>
</dbReference>
<feature type="region of interest" description="Disordered" evidence="13">
    <location>
        <begin position="77"/>
        <end position="98"/>
    </location>
</feature>
<comment type="similarity">
    <text evidence="2">Belongs to the MoaE family.</text>
</comment>
<dbReference type="Proteomes" id="UP000535838">
    <property type="component" value="Unassembled WGS sequence"/>
</dbReference>
<evidence type="ECO:0000256" key="7">
    <source>
        <dbReference type="ARBA" id="ARBA00026066"/>
    </source>
</evidence>
<dbReference type="InterPro" id="IPR036563">
    <property type="entry name" value="MoaE_sf"/>
</dbReference>
<evidence type="ECO:0000256" key="10">
    <source>
        <dbReference type="ARBA" id="ARBA00030781"/>
    </source>
</evidence>
<dbReference type="Pfam" id="PF02597">
    <property type="entry name" value="ThiS"/>
    <property type="match status" value="1"/>
</dbReference>
<keyword evidence="15" id="KW-1185">Reference proteome</keyword>
<protein>
    <recommendedName>
        <fullName evidence="4">Molybdopterin synthase catalytic subunit</fullName>
        <ecNumber evidence="3">2.8.1.12</ecNumber>
    </recommendedName>
    <alternativeName>
        <fullName evidence="10">MPT synthase subunit 2</fullName>
    </alternativeName>
    <alternativeName>
        <fullName evidence="8">Molybdenum cofactor biosynthesis protein E</fullName>
    </alternativeName>
    <alternativeName>
        <fullName evidence="9">Molybdopterin-converting factor large subunit</fullName>
    </alternativeName>
    <alternativeName>
        <fullName evidence="11">Molybdopterin-converting factor subunit 2</fullName>
    </alternativeName>
</protein>
<dbReference type="EMBL" id="JACJVQ010000005">
    <property type="protein sequence ID" value="MBB6633836.1"/>
    <property type="molecule type" value="Genomic_DNA"/>
</dbReference>
<dbReference type="Gene3D" id="3.90.1170.40">
    <property type="entry name" value="Molybdopterin biosynthesis MoaE subunit"/>
    <property type="match status" value="1"/>
</dbReference>
<reference evidence="14 15" key="1">
    <citation type="submission" date="2020-08" db="EMBL/GenBank/DDBJ databases">
        <title>Cohnella phylogeny.</title>
        <authorList>
            <person name="Dunlap C."/>
        </authorList>
    </citation>
    <scope>NUCLEOTIDE SEQUENCE [LARGE SCALE GENOMIC DNA]</scope>
    <source>
        <strain evidence="14 15">DSM 25241</strain>
    </source>
</reference>
<comment type="pathway">
    <text evidence="1">Cofactor biosynthesis; molybdopterin biosynthesis.</text>
</comment>
<evidence type="ECO:0000256" key="12">
    <source>
        <dbReference type="ARBA" id="ARBA00049878"/>
    </source>
</evidence>
<evidence type="ECO:0000256" key="8">
    <source>
        <dbReference type="ARBA" id="ARBA00029745"/>
    </source>
</evidence>
<gene>
    <name evidence="14" type="ORF">H7B67_06920</name>
</gene>
<sequence>MQMWKITLFAGLAERLQTRSLSLEYAEETLTAAELKDRLKRLYPEHAELIAVSFMACNQTFAGDEAELRATDELALLPPVSGGSGAEEVPSPGGTEGERYSITEEVLRADAVQRLVAHPDHGALLLFIGTTREWTAGSRTMTLEYEAYVPMALQSMKAIGDEIAERWPGSLVSIHHRIGRVDIGEASVIIGVSSAHRADAYSASRYAIDRLKQTVPIWKKEVYEDGTEWKGHQLGPWNPLAPLE</sequence>
<proteinExistence type="inferred from homology"/>
<evidence type="ECO:0000256" key="6">
    <source>
        <dbReference type="ARBA" id="ARBA00023150"/>
    </source>
</evidence>
<evidence type="ECO:0000313" key="14">
    <source>
        <dbReference type="EMBL" id="MBB6633836.1"/>
    </source>
</evidence>